<dbReference type="InterPro" id="IPR036444">
    <property type="entry name" value="PLipase_A2_dom_sf"/>
</dbReference>
<accession>E4XJ61</accession>
<dbReference type="Gene3D" id="1.20.90.10">
    <property type="entry name" value="Phospholipase A2 domain"/>
    <property type="match status" value="1"/>
</dbReference>
<protein>
    <recommendedName>
        <fullName evidence="1">Phospholipase A2-like central domain-containing protein</fullName>
    </recommendedName>
</protein>
<dbReference type="SUPFAM" id="SSF48619">
    <property type="entry name" value="Phospholipase A2, PLA2"/>
    <property type="match status" value="1"/>
</dbReference>
<gene>
    <name evidence="2" type="ORF">GSOID_T00012642001</name>
</gene>
<dbReference type="InterPro" id="IPR016090">
    <property type="entry name" value="PLA2-like_dom"/>
</dbReference>
<dbReference type="AlphaFoldDB" id="E4XJ61"/>
<evidence type="ECO:0000313" key="2">
    <source>
        <dbReference type="EMBL" id="CBY10504.1"/>
    </source>
</evidence>
<sequence>MRLFATFLVVASATEIFEDASLTRTKRQTEVDDVDVQCEEGDLEYDGICYTSSAENQELINELSQFDSPLLRGGRGGPATTRAKKRSQRLTLLVSKLRNSDAARMPNGKPMKPALFAQRMNNYGCHCWPDYPQIENLSGQGASLDGIDSSCHKLQDCHACLKQEYGAEDCDPVHTRYKARLIDGEILCLNKSSGKQACKRNLCECDKKFSSEFSLSFGSWSSEYAALKEKNIYDDFCRKHRSDGRNGIDSAIFEKDSCCGTYPDIKPYSSQTHECDGKRVFRKDTL</sequence>
<dbReference type="OrthoDB" id="5841574at2759"/>
<proteinExistence type="predicted"/>
<dbReference type="GO" id="GO:0006644">
    <property type="term" value="P:phospholipid metabolic process"/>
    <property type="evidence" value="ECO:0007669"/>
    <property type="project" value="InterPro"/>
</dbReference>
<feature type="domain" description="Phospholipase A2-like central" evidence="1">
    <location>
        <begin position="118"/>
        <end position="211"/>
    </location>
</feature>
<keyword evidence="3" id="KW-1185">Reference proteome</keyword>
<dbReference type="InParanoid" id="E4XJ61"/>
<reference evidence="2" key="1">
    <citation type="journal article" date="2010" name="Science">
        <title>Plasticity of animal genome architecture unmasked by rapid evolution of a pelagic tunicate.</title>
        <authorList>
            <person name="Denoeud F."/>
            <person name="Henriet S."/>
            <person name="Mungpakdee S."/>
            <person name="Aury J.M."/>
            <person name="Da Silva C."/>
            <person name="Brinkmann H."/>
            <person name="Mikhaleva J."/>
            <person name="Olsen L.C."/>
            <person name="Jubin C."/>
            <person name="Canestro C."/>
            <person name="Bouquet J.M."/>
            <person name="Danks G."/>
            <person name="Poulain J."/>
            <person name="Campsteijn C."/>
            <person name="Adamski M."/>
            <person name="Cross I."/>
            <person name="Yadetie F."/>
            <person name="Muffato M."/>
            <person name="Louis A."/>
            <person name="Butcher S."/>
            <person name="Tsagkogeorga G."/>
            <person name="Konrad A."/>
            <person name="Singh S."/>
            <person name="Jensen M.F."/>
            <person name="Cong E.H."/>
            <person name="Eikeseth-Otteraa H."/>
            <person name="Noel B."/>
            <person name="Anthouard V."/>
            <person name="Porcel B.M."/>
            <person name="Kachouri-Lafond R."/>
            <person name="Nishino A."/>
            <person name="Ugolini M."/>
            <person name="Chourrout P."/>
            <person name="Nishida H."/>
            <person name="Aasland R."/>
            <person name="Huzurbazar S."/>
            <person name="Westhof E."/>
            <person name="Delsuc F."/>
            <person name="Lehrach H."/>
            <person name="Reinhardt R."/>
            <person name="Weissenbach J."/>
            <person name="Roy S.W."/>
            <person name="Artiguenave F."/>
            <person name="Postlethwait J.H."/>
            <person name="Manak J.R."/>
            <person name="Thompson E.M."/>
            <person name="Jaillon O."/>
            <person name="Du Pasquier L."/>
            <person name="Boudinot P."/>
            <person name="Liberles D.A."/>
            <person name="Volff J.N."/>
            <person name="Philippe H."/>
            <person name="Lenhard B."/>
            <person name="Roest Crollius H."/>
            <person name="Wincker P."/>
            <person name="Chourrout D."/>
        </authorList>
    </citation>
    <scope>NUCLEOTIDE SEQUENCE [LARGE SCALE GENOMIC DNA]</scope>
</reference>
<dbReference type="GO" id="GO:0050482">
    <property type="term" value="P:arachidonate secretion"/>
    <property type="evidence" value="ECO:0007669"/>
    <property type="project" value="InterPro"/>
</dbReference>
<dbReference type="Proteomes" id="UP000001307">
    <property type="component" value="Unassembled WGS sequence"/>
</dbReference>
<dbReference type="EMBL" id="FN653057">
    <property type="protein sequence ID" value="CBY10504.1"/>
    <property type="molecule type" value="Genomic_DNA"/>
</dbReference>
<dbReference type="Pfam" id="PF00068">
    <property type="entry name" value="Phospholip_A2_1"/>
    <property type="match status" value="1"/>
</dbReference>
<evidence type="ECO:0000259" key="1">
    <source>
        <dbReference type="Pfam" id="PF00068"/>
    </source>
</evidence>
<dbReference type="GO" id="GO:0004623">
    <property type="term" value="F:phospholipase A2 activity"/>
    <property type="evidence" value="ECO:0007669"/>
    <property type="project" value="InterPro"/>
</dbReference>
<evidence type="ECO:0000313" key="3">
    <source>
        <dbReference type="Proteomes" id="UP000001307"/>
    </source>
</evidence>
<name>E4XJ61_OIKDI</name>
<organism evidence="2">
    <name type="scientific">Oikopleura dioica</name>
    <name type="common">Tunicate</name>
    <dbReference type="NCBI Taxonomy" id="34765"/>
    <lineage>
        <taxon>Eukaryota</taxon>
        <taxon>Metazoa</taxon>
        <taxon>Chordata</taxon>
        <taxon>Tunicata</taxon>
        <taxon>Appendicularia</taxon>
        <taxon>Copelata</taxon>
        <taxon>Oikopleuridae</taxon>
        <taxon>Oikopleura</taxon>
    </lineage>
</organism>